<gene>
    <name evidence="11" type="primary">lpxB</name>
    <name evidence="12" type="ORF">FHS87_001422</name>
</gene>
<dbReference type="InterPro" id="IPR003835">
    <property type="entry name" value="Glyco_trans_19"/>
</dbReference>
<dbReference type="NCBIfam" id="TIGR00215">
    <property type="entry name" value="lpxB"/>
    <property type="match status" value="1"/>
</dbReference>
<evidence type="ECO:0000313" key="12">
    <source>
        <dbReference type="EMBL" id="MBB5693393.1"/>
    </source>
</evidence>
<comment type="pathway">
    <text evidence="11">Bacterial outer membrane biogenesis; LPS lipid A biosynthesis.</text>
</comment>
<reference evidence="12 13" key="1">
    <citation type="submission" date="2020-08" db="EMBL/GenBank/DDBJ databases">
        <title>Genomic Encyclopedia of Type Strains, Phase IV (KMG-IV): sequencing the most valuable type-strain genomes for metagenomic binning, comparative biology and taxonomic classification.</title>
        <authorList>
            <person name="Goeker M."/>
        </authorList>
    </citation>
    <scope>NUCLEOTIDE SEQUENCE [LARGE SCALE GENOMIC DNA]</scope>
    <source>
        <strain evidence="12 13">DSM 25622</strain>
    </source>
</reference>
<comment type="catalytic activity">
    <reaction evidence="10 11">
        <text>a lipid X + a UDP-2-N,3-O-bis[(3R)-3-hydroxyacyl]-alpha-D-glucosamine = a lipid A disaccharide + UDP + H(+)</text>
        <dbReference type="Rhea" id="RHEA:67828"/>
        <dbReference type="ChEBI" id="CHEBI:15378"/>
        <dbReference type="ChEBI" id="CHEBI:58223"/>
        <dbReference type="ChEBI" id="CHEBI:137748"/>
        <dbReference type="ChEBI" id="CHEBI:176338"/>
        <dbReference type="ChEBI" id="CHEBI:176343"/>
        <dbReference type="EC" id="2.4.1.182"/>
    </reaction>
</comment>
<evidence type="ECO:0000256" key="8">
    <source>
        <dbReference type="ARBA" id="ARBA00022679"/>
    </source>
</evidence>
<evidence type="ECO:0000256" key="3">
    <source>
        <dbReference type="ARBA" id="ARBA00012687"/>
    </source>
</evidence>
<comment type="similarity">
    <text evidence="2 11">Belongs to the LpxB family.</text>
</comment>
<dbReference type="Proteomes" id="UP000580654">
    <property type="component" value="Unassembled WGS sequence"/>
</dbReference>
<evidence type="ECO:0000256" key="1">
    <source>
        <dbReference type="ARBA" id="ARBA00002056"/>
    </source>
</evidence>
<dbReference type="EC" id="2.4.1.182" evidence="3 11"/>
<sequence length="396" mass="42050">MSEIHRPAGDASAPLIYLVSGEASGDVLGARLVSRLRAMRPGIRFAGIGGERLAEQGVESLFPMRELALMGLLEVLPNLRSLARRMDETVADIAARRPAALVTIDSPGFALRLAKRVKPMGIPVIHYVAPQVWAWRQGRVKEMVHRLDRILALLPFEPPFFERAGIPVTFVGHPVLESGADRGDAARFRAAHGIRPGERVVLVMPGSRRTEIARLLPIFGEALRLLSARVPGLRPVVPLAGPVEEAVRTAAAGWSPGPILLRGVEEKHDAFAAAEAGLIKSGTSSLEVALAGVPMVVGYRVNPVTAAIARRLIKVRYASIVNLLADAPVIPELLQGDCRPDRLAGVLERLLAGGPEAVAQREGFARVRSLLAPPGGGSPSEAAARAVLETAGLAAP</sequence>
<name>A0A840YHG2_9PROT</name>
<keyword evidence="6 11" id="KW-0441">Lipid A biosynthesis</keyword>
<comment type="function">
    <text evidence="1 11">Condensation of UDP-2,3-diacylglucosamine and 2,3-diacylglucosamine-1-phosphate to form lipid A disaccharide, a precursor of lipid A, a phosphorylated glycolipid that anchors the lipopolysaccharide to the outer membrane of the cell.</text>
</comment>
<accession>A0A840YHG2</accession>
<dbReference type="UniPathway" id="UPA00973"/>
<dbReference type="Pfam" id="PF02684">
    <property type="entry name" value="LpxB"/>
    <property type="match status" value="1"/>
</dbReference>
<evidence type="ECO:0000256" key="5">
    <source>
        <dbReference type="ARBA" id="ARBA00022516"/>
    </source>
</evidence>
<dbReference type="GO" id="GO:0016020">
    <property type="term" value="C:membrane"/>
    <property type="evidence" value="ECO:0007669"/>
    <property type="project" value="GOC"/>
</dbReference>
<dbReference type="GO" id="GO:0008915">
    <property type="term" value="F:lipid-A-disaccharide synthase activity"/>
    <property type="evidence" value="ECO:0007669"/>
    <property type="project" value="UniProtKB-UniRule"/>
</dbReference>
<evidence type="ECO:0000256" key="10">
    <source>
        <dbReference type="ARBA" id="ARBA00048975"/>
    </source>
</evidence>
<keyword evidence="5 11" id="KW-0444">Lipid biosynthesis</keyword>
<keyword evidence="13" id="KW-1185">Reference proteome</keyword>
<dbReference type="AlphaFoldDB" id="A0A840YHG2"/>
<protein>
    <recommendedName>
        <fullName evidence="4 11">Lipid-A-disaccharide synthase</fullName>
        <ecNumber evidence="3 11">2.4.1.182</ecNumber>
    </recommendedName>
</protein>
<proteinExistence type="inferred from homology"/>
<evidence type="ECO:0000256" key="6">
    <source>
        <dbReference type="ARBA" id="ARBA00022556"/>
    </source>
</evidence>
<evidence type="ECO:0000256" key="7">
    <source>
        <dbReference type="ARBA" id="ARBA00022676"/>
    </source>
</evidence>
<evidence type="ECO:0000256" key="4">
    <source>
        <dbReference type="ARBA" id="ARBA00020902"/>
    </source>
</evidence>
<evidence type="ECO:0000256" key="2">
    <source>
        <dbReference type="ARBA" id="ARBA00007868"/>
    </source>
</evidence>
<keyword evidence="7 11" id="KW-0328">Glycosyltransferase</keyword>
<dbReference type="RefSeq" id="WP_184515474.1">
    <property type="nucleotide sequence ID" value="NZ_JACIJD010000005.1"/>
</dbReference>
<dbReference type="PANTHER" id="PTHR30372">
    <property type="entry name" value="LIPID-A-DISACCHARIDE SYNTHASE"/>
    <property type="match status" value="1"/>
</dbReference>
<dbReference type="SUPFAM" id="SSF53756">
    <property type="entry name" value="UDP-Glycosyltransferase/glycogen phosphorylase"/>
    <property type="match status" value="1"/>
</dbReference>
<evidence type="ECO:0000256" key="11">
    <source>
        <dbReference type="HAMAP-Rule" id="MF_00392"/>
    </source>
</evidence>
<keyword evidence="8 11" id="KW-0808">Transferase</keyword>
<dbReference type="GO" id="GO:0009245">
    <property type="term" value="P:lipid A biosynthetic process"/>
    <property type="evidence" value="ECO:0007669"/>
    <property type="project" value="UniProtKB-UniRule"/>
</dbReference>
<keyword evidence="9 11" id="KW-0443">Lipid metabolism</keyword>
<dbReference type="PANTHER" id="PTHR30372:SF4">
    <property type="entry name" value="LIPID-A-DISACCHARIDE SYNTHASE, MITOCHONDRIAL-RELATED"/>
    <property type="match status" value="1"/>
</dbReference>
<organism evidence="12 13">
    <name type="scientific">Muricoccus pecuniae</name>
    <dbReference type="NCBI Taxonomy" id="693023"/>
    <lineage>
        <taxon>Bacteria</taxon>
        <taxon>Pseudomonadati</taxon>
        <taxon>Pseudomonadota</taxon>
        <taxon>Alphaproteobacteria</taxon>
        <taxon>Acetobacterales</taxon>
        <taxon>Roseomonadaceae</taxon>
        <taxon>Muricoccus</taxon>
    </lineage>
</organism>
<evidence type="ECO:0000256" key="9">
    <source>
        <dbReference type="ARBA" id="ARBA00023098"/>
    </source>
</evidence>
<dbReference type="EMBL" id="JACIJD010000005">
    <property type="protein sequence ID" value="MBB5693393.1"/>
    <property type="molecule type" value="Genomic_DNA"/>
</dbReference>
<evidence type="ECO:0000313" key="13">
    <source>
        <dbReference type="Proteomes" id="UP000580654"/>
    </source>
</evidence>
<dbReference type="HAMAP" id="MF_00392">
    <property type="entry name" value="LpxB"/>
    <property type="match status" value="1"/>
</dbReference>
<dbReference type="GO" id="GO:0005543">
    <property type="term" value="F:phospholipid binding"/>
    <property type="evidence" value="ECO:0007669"/>
    <property type="project" value="TreeGrafter"/>
</dbReference>
<comment type="caution">
    <text evidence="12">The sequence shown here is derived from an EMBL/GenBank/DDBJ whole genome shotgun (WGS) entry which is preliminary data.</text>
</comment>